<keyword evidence="4" id="KW-1185">Reference proteome</keyword>
<proteinExistence type="predicted"/>
<dbReference type="InterPro" id="IPR002508">
    <property type="entry name" value="MurNAc-LAA_cat"/>
</dbReference>
<dbReference type="AlphaFoldDB" id="A0AAW4W0I4"/>
<dbReference type="GO" id="GO:0030288">
    <property type="term" value="C:outer membrane-bounded periplasmic space"/>
    <property type="evidence" value="ECO:0007669"/>
    <property type="project" value="TreeGrafter"/>
</dbReference>
<dbReference type="PANTHER" id="PTHR30404:SF0">
    <property type="entry name" value="N-ACETYLMURAMOYL-L-ALANINE AMIDASE AMIC"/>
    <property type="match status" value="1"/>
</dbReference>
<dbReference type="GO" id="GO:0009253">
    <property type="term" value="P:peptidoglycan catabolic process"/>
    <property type="evidence" value="ECO:0007669"/>
    <property type="project" value="InterPro"/>
</dbReference>
<evidence type="ECO:0000256" key="1">
    <source>
        <dbReference type="ARBA" id="ARBA00022801"/>
    </source>
</evidence>
<protein>
    <submittedName>
        <fullName evidence="3">N-acetylmuramoyl-L-alanine amidase</fullName>
        <ecNumber evidence="3">3.5.1.28</ecNumber>
    </submittedName>
</protein>
<dbReference type="Proteomes" id="UP001298753">
    <property type="component" value="Unassembled WGS sequence"/>
</dbReference>
<evidence type="ECO:0000313" key="4">
    <source>
        <dbReference type="Proteomes" id="UP001298753"/>
    </source>
</evidence>
<dbReference type="CDD" id="cd02696">
    <property type="entry name" value="MurNAc-LAA"/>
    <property type="match status" value="1"/>
</dbReference>
<dbReference type="GO" id="GO:0008745">
    <property type="term" value="F:N-acetylmuramoyl-L-alanine amidase activity"/>
    <property type="evidence" value="ECO:0007669"/>
    <property type="project" value="UniProtKB-EC"/>
</dbReference>
<dbReference type="Pfam" id="PF01520">
    <property type="entry name" value="Amidase_3"/>
    <property type="match status" value="1"/>
</dbReference>
<dbReference type="Gene3D" id="3.40.630.40">
    <property type="entry name" value="Zn-dependent exopeptidases"/>
    <property type="match status" value="1"/>
</dbReference>
<name>A0AAW4W0I4_9FIRM</name>
<organism evidence="3 4">
    <name type="scientific">Agathobaculum butyriciproducens</name>
    <dbReference type="NCBI Taxonomy" id="1628085"/>
    <lineage>
        <taxon>Bacteria</taxon>
        <taxon>Bacillati</taxon>
        <taxon>Bacillota</taxon>
        <taxon>Clostridia</taxon>
        <taxon>Eubacteriales</taxon>
        <taxon>Butyricicoccaceae</taxon>
        <taxon>Agathobaculum</taxon>
    </lineage>
</organism>
<dbReference type="SUPFAM" id="SSF53187">
    <property type="entry name" value="Zn-dependent exopeptidases"/>
    <property type="match status" value="1"/>
</dbReference>
<dbReference type="RefSeq" id="WP_118645519.1">
    <property type="nucleotide sequence ID" value="NZ_DBGBDM010000005.1"/>
</dbReference>
<dbReference type="SMART" id="SM00646">
    <property type="entry name" value="Ami_3"/>
    <property type="match status" value="1"/>
</dbReference>
<feature type="domain" description="MurNAc-LAA" evidence="2">
    <location>
        <begin position="103"/>
        <end position="226"/>
    </location>
</feature>
<evidence type="ECO:0000313" key="3">
    <source>
        <dbReference type="EMBL" id="MCC2175718.1"/>
    </source>
</evidence>
<evidence type="ECO:0000259" key="2">
    <source>
        <dbReference type="SMART" id="SM00646"/>
    </source>
</evidence>
<comment type="caution">
    <text evidence="3">The sequence shown here is derived from an EMBL/GenBank/DDBJ whole genome shotgun (WGS) entry which is preliminary data.</text>
</comment>
<dbReference type="GeneID" id="98661173"/>
<reference evidence="3 4" key="1">
    <citation type="submission" date="2021-10" db="EMBL/GenBank/DDBJ databases">
        <title>Anaerobic single-cell dispensing facilitates the cultivation of human gut bacteria.</title>
        <authorList>
            <person name="Afrizal A."/>
        </authorList>
    </citation>
    <scope>NUCLEOTIDE SEQUENCE [LARGE SCALE GENOMIC DNA]</scope>
    <source>
        <strain evidence="3 4">CLA-AA-H270</strain>
    </source>
</reference>
<dbReference type="EC" id="3.5.1.28" evidence="3"/>
<keyword evidence="1 3" id="KW-0378">Hydrolase</keyword>
<sequence>MERRLKCGVCAAAALALVLCFGMEQKTRAMQTAGNAQTTLVIDAGHGGFDGGAVGADGTAEQDINLSIAKRVQVLANFFGVPTAMTRPDENALDYNPSRTVRENKIADIKAREKLVNSIPSPVFLSIHLNKFSDAQYHGAQVFYSTGNVQGKPLAEQIQQCLIDGCDPLNHRKAKQADSAIYLMKKLDCPAVIIECGFLSNPAEEARLRDEAYHKQLAAAVICGYLRSQSGM</sequence>
<accession>A0AAW4W0I4</accession>
<dbReference type="EMBL" id="JAJEPX010000001">
    <property type="protein sequence ID" value="MCC2175718.1"/>
    <property type="molecule type" value="Genomic_DNA"/>
</dbReference>
<dbReference type="InterPro" id="IPR050695">
    <property type="entry name" value="N-acetylmuramoyl_amidase_3"/>
</dbReference>
<dbReference type="PANTHER" id="PTHR30404">
    <property type="entry name" value="N-ACETYLMURAMOYL-L-ALANINE AMIDASE"/>
    <property type="match status" value="1"/>
</dbReference>
<gene>
    <name evidence="3" type="ORF">LKD22_01005</name>
</gene>